<feature type="transmembrane region" description="Helical" evidence="1">
    <location>
        <begin position="191"/>
        <end position="211"/>
    </location>
</feature>
<dbReference type="AlphaFoldDB" id="A0A4V6BJ19"/>
<evidence type="ECO:0008006" key="4">
    <source>
        <dbReference type="Google" id="ProtNLM"/>
    </source>
</evidence>
<comment type="caution">
    <text evidence="2">The sequence shown here is derived from an EMBL/GenBank/DDBJ whole genome shotgun (WGS) entry which is preliminary data.</text>
</comment>
<feature type="transmembrane region" description="Helical" evidence="1">
    <location>
        <begin position="138"/>
        <end position="157"/>
    </location>
</feature>
<sequence length="212" mass="22987">MNTRIATYLSVVFHPLIITTYLFAVLFLITPELAGVSALELPGLGSLLLLIFLNTFVAPTIVIYYFFRLGIVSTLHVDSLRERRLPYLATGIIYAIATYLFGWKLQPIAELAPQISILLGSVTVSLIIVAFVSLSWKISAHATGMGGAIGILSGLIIRFEEHLLLTPLLIVVLISGILLSARLYLNAHTPAQIIAGLACGLTVSSATIYFLF</sequence>
<accession>A0A4V6BJ19</accession>
<feature type="transmembrane region" description="Helical" evidence="1">
    <location>
        <begin position="41"/>
        <end position="67"/>
    </location>
</feature>
<protein>
    <recommendedName>
        <fullName evidence="4">Phosphatase PAP2 family protein</fullName>
    </recommendedName>
</protein>
<evidence type="ECO:0000313" key="3">
    <source>
        <dbReference type="Proteomes" id="UP000304900"/>
    </source>
</evidence>
<feature type="transmembrane region" description="Helical" evidence="1">
    <location>
        <begin position="6"/>
        <end position="29"/>
    </location>
</feature>
<keyword evidence="1" id="KW-0812">Transmembrane</keyword>
<proteinExistence type="predicted"/>
<gene>
    <name evidence="2" type="ORF">FDK13_15440</name>
</gene>
<reference evidence="2 3" key="1">
    <citation type="submission" date="2019-05" db="EMBL/GenBank/DDBJ databases">
        <title>Dyadobacter AR-3-8 sp. nov., isolated from arctic soil.</title>
        <authorList>
            <person name="Chaudhary D.K."/>
        </authorList>
    </citation>
    <scope>NUCLEOTIDE SEQUENCE [LARGE SCALE GENOMIC DNA]</scope>
    <source>
        <strain evidence="2 3">AR-3-8</strain>
    </source>
</reference>
<name>A0A4V6BJ19_9BACT</name>
<dbReference type="Gene3D" id="1.20.144.10">
    <property type="entry name" value="Phosphatidic acid phosphatase type 2/haloperoxidase"/>
    <property type="match status" value="1"/>
</dbReference>
<organism evidence="2 3">
    <name type="scientific">Dyadobacter frigoris</name>
    <dbReference type="NCBI Taxonomy" id="2576211"/>
    <lineage>
        <taxon>Bacteria</taxon>
        <taxon>Pseudomonadati</taxon>
        <taxon>Bacteroidota</taxon>
        <taxon>Cytophagia</taxon>
        <taxon>Cytophagales</taxon>
        <taxon>Spirosomataceae</taxon>
        <taxon>Dyadobacter</taxon>
    </lineage>
</organism>
<dbReference type="Proteomes" id="UP000304900">
    <property type="component" value="Unassembled WGS sequence"/>
</dbReference>
<keyword evidence="1" id="KW-0472">Membrane</keyword>
<feature type="transmembrane region" description="Helical" evidence="1">
    <location>
        <begin position="87"/>
        <end position="103"/>
    </location>
</feature>
<keyword evidence="3" id="KW-1185">Reference proteome</keyword>
<keyword evidence="1" id="KW-1133">Transmembrane helix</keyword>
<dbReference type="OrthoDB" id="9786064at2"/>
<feature type="transmembrane region" description="Helical" evidence="1">
    <location>
        <begin position="164"/>
        <end position="185"/>
    </location>
</feature>
<dbReference type="EMBL" id="SZVO01000007">
    <property type="protein sequence ID" value="TKT91373.1"/>
    <property type="molecule type" value="Genomic_DNA"/>
</dbReference>
<evidence type="ECO:0000313" key="2">
    <source>
        <dbReference type="EMBL" id="TKT91373.1"/>
    </source>
</evidence>
<evidence type="ECO:0000256" key="1">
    <source>
        <dbReference type="SAM" id="Phobius"/>
    </source>
</evidence>
<feature type="transmembrane region" description="Helical" evidence="1">
    <location>
        <begin position="115"/>
        <end position="132"/>
    </location>
</feature>